<gene>
    <name evidence="1" type="ORF">H4317_11140</name>
</gene>
<name>A0A7G7W303_9BACT</name>
<keyword evidence="2" id="KW-1185">Reference proteome</keyword>
<dbReference type="AlphaFoldDB" id="A0A7G7W303"/>
<dbReference type="KEGG" id="hsk:H4317_11140"/>
<proteinExistence type="predicted"/>
<dbReference type="Proteomes" id="UP000515489">
    <property type="component" value="Chromosome"/>
</dbReference>
<reference evidence="1 2" key="1">
    <citation type="submission" date="2020-08" db="EMBL/GenBank/DDBJ databases">
        <title>Hymenobacter sp. S2-20-2 genome sequencing.</title>
        <authorList>
            <person name="Jin L."/>
        </authorList>
    </citation>
    <scope>NUCLEOTIDE SEQUENCE [LARGE SCALE GENOMIC DNA]</scope>
    <source>
        <strain evidence="1 2">S2-20-2</strain>
    </source>
</reference>
<evidence type="ECO:0008006" key="3">
    <source>
        <dbReference type="Google" id="ProtNLM"/>
    </source>
</evidence>
<protein>
    <recommendedName>
        <fullName evidence="3">HK97 gp10 family phage protein</fullName>
    </recommendedName>
</protein>
<dbReference type="EMBL" id="CP060202">
    <property type="protein sequence ID" value="QNH60746.1"/>
    <property type="molecule type" value="Genomic_DNA"/>
</dbReference>
<evidence type="ECO:0000313" key="2">
    <source>
        <dbReference type="Proteomes" id="UP000515489"/>
    </source>
</evidence>
<sequence length="145" mass="16261">MDRLEELSRGFARLHRVLKAQVEETVRENTAFLEDANTEQLSQGKDSAGQDITPEYADLTIALKQVKGQPTDRVTLRDSGDFYTSIVTKLGGNQFELVATDPKAPELLEKYGDEVLGLSEQALDEFRQDYVKDDLRQAARKTLGL</sequence>
<accession>A0A7G7W303</accession>
<organism evidence="1 2">
    <name type="scientific">Hymenobacter sediminicola</name>
    <dbReference type="NCBI Taxonomy" id="2761579"/>
    <lineage>
        <taxon>Bacteria</taxon>
        <taxon>Pseudomonadati</taxon>
        <taxon>Bacteroidota</taxon>
        <taxon>Cytophagia</taxon>
        <taxon>Cytophagales</taxon>
        <taxon>Hymenobacteraceae</taxon>
        <taxon>Hymenobacter</taxon>
    </lineage>
</organism>
<evidence type="ECO:0000313" key="1">
    <source>
        <dbReference type="EMBL" id="QNH60746.1"/>
    </source>
</evidence>
<dbReference type="RefSeq" id="WP_185886677.1">
    <property type="nucleotide sequence ID" value="NZ_CP060202.1"/>
</dbReference>